<gene>
    <name evidence="2" type="ORF">MPIPNATIZW_LOCUS1692</name>
</gene>
<name>A0ABN9Z4V6_PIPNA</name>
<reference evidence="2" key="1">
    <citation type="submission" date="2023-12" db="EMBL/GenBank/DDBJ databases">
        <authorList>
            <person name="Brown T."/>
        </authorList>
    </citation>
    <scope>NUCLEOTIDE SEQUENCE</scope>
</reference>
<dbReference type="Proteomes" id="UP001314169">
    <property type="component" value="Chromosome 10"/>
</dbReference>
<dbReference type="InterPro" id="IPR028750">
    <property type="entry name" value="CEP350/CC187"/>
</dbReference>
<feature type="compositionally biased region" description="Basic residues" evidence="1">
    <location>
        <begin position="184"/>
        <end position="195"/>
    </location>
</feature>
<evidence type="ECO:0000313" key="3">
    <source>
        <dbReference type="Proteomes" id="UP001314169"/>
    </source>
</evidence>
<dbReference type="PANTHER" id="PTHR13958">
    <property type="entry name" value="CENTROSOME-ASSOCIATED PROTEIN 350"/>
    <property type="match status" value="1"/>
</dbReference>
<dbReference type="EMBL" id="OY882867">
    <property type="protein sequence ID" value="CAK6433386.1"/>
    <property type="molecule type" value="Genomic_DNA"/>
</dbReference>
<feature type="compositionally biased region" description="Low complexity" evidence="1">
    <location>
        <begin position="97"/>
        <end position="110"/>
    </location>
</feature>
<dbReference type="PANTHER" id="PTHR13958:SF5">
    <property type="entry name" value="COILED-COIL DOMAIN-CONTAINING PROTEIN 187"/>
    <property type="match status" value="1"/>
</dbReference>
<evidence type="ECO:0000313" key="2">
    <source>
        <dbReference type="EMBL" id="CAK6433386.1"/>
    </source>
</evidence>
<proteinExistence type="predicted"/>
<keyword evidence="3" id="KW-1185">Reference proteome</keyword>
<feature type="region of interest" description="Disordered" evidence="1">
    <location>
        <begin position="1"/>
        <end position="195"/>
    </location>
</feature>
<sequence length="195" mass="20990">MKRQGAPGQAYSRPTWTAGDEAQDGDSSVSSGRLSGSSGGHKPCAPTHRPWKERPPLVLGSPRQHGESNPRLERLREKIRAQARWQASCASLGTSMPSSASRLLRASPLAPRRKVRKLKKAPAAPACPGFDNPSAAGRAIQDKAIPGQEHVSSRGSQRRASAPREKHRSMKSSSCKKEKAPRSSPRRAAKNHGEA</sequence>
<feature type="compositionally biased region" description="Basic residues" evidence="1">
    <location>
        <begin position="111"/>
        <end position="120"/>
    </location>
</feature>
<feature type="compositionally biased region" description="Basic and acidic residues" evidence="1">
    <location>
        <begin position="64"/>
        <end position="80"/>
    </location>
</feature>
<accession>A0ABN9Z4V6</accession>
<feature type="non-terminal residue" evidence="2">
    <location>
        <position position="195"/>
    </location>
</feature>
<protein>
    <submittedName>
        <fullName evidence="2">Uncharacterized protein</fullName>
    </submittedName>
</protein>
<evidence type="ECO:0000256" key="1">
    <source>
        <dbReference type="SAM" id="MobiDB-lite"/>
    </source>
</evidence>
<organism evidence="2 3">
    <name type="scientific">Pipistrellus nathusii</name>
    <name type="common">Nathusius' pipistrelle</name>
    <dbReference type="NCBI Taxonomy" id="59473"/>
    <lineage>
        <taxon>Eukaryota</taxon>
        <taxon>Metazoa</taxon>
        <taxon>Chordata</taxon>
        <taxon>Craniata</taxon>
        <taxon>Vertebrata</taxon>
        <taxon>Euteleostomi</taxon>
        <taxon>Mammalia</taxon>
        <taxon>Eutheria</taxon>
        <taxon>Laurasiatheria</taxon>
        <taxon>Chiroptera</taxon>
        <taxon>Yangochiroptera</taxon>
        <taxon>Vespertilionidae</taxon>
        <taxon>Pipistrellus</taxon>
    </lineage>
</organism>
<feature type="compositionally biased region" description="Low complexity" evidence="1">
    <location>
        <begin position="25"/>
        <end position="36"/>
    </location>
</feature>